<organism evidence="2 3">
    <name type="scientific">Luteipulveratus halotolerans</name>
    <dbReference type="NCBI Taxonomy" id="1631356"/>
    <lineage>
        <taxon>Bacteria</taxon>
        <taxon>Bacillati</taxon>
        <taxon>Actinomycetota</taxon>
        <taxon>Actinomycetes</taxon>
        <taxon>Micrococcales</taxon>
        <taxon>Dermacoccaceae</taxon>
        <taxon>Luteipulveratus</taxon>
    </lineage>
</organism>
<protein>
    <submittedName>
        <fullName evidence="2">Uncharacterized protein</fullName>
    </submittedName>
</protein>
<proteinExistence type="predicted"/>
<feature type="region of interest" description="Disordered" evidence="1">
    <location>
        <begin position="1"/>
        <end position="28"/>
    </location>
</feature>
<comment type="caution">
    <text evidence="2">The sequence shown here is derived from an EMBL/GenBank/DDBJ whole genome shotgun (WGS) entry which is preliminary data.</text>
</comment>
<evidence type="ECO:0000256" key="1">
    <source>
        <dbReference type="SAM" id="MobiDB-lite"/>
    </source>
</evidence>
<accession>A0A0L6CNI1</accession>
<evidence type="ECO:0000313" key="2">
    <source>
        <dbReference type="EMBL" id="KNX39282.1"/>
    </source>
</evidence>
<dbReference type="Proteomes" id="UP000037397">
    <property type="component" value="Unassembled WGS sequence"/>
</dbReference>
<sequence length="129" mass="14378">MPGPRAQQPAGAPPGWPPGVPPPRSPGWERSATSWLLDHCPADFRAYDAWQRHPVALAWVAVHHIDAQLRAMRECYRRARVELGEQLPEGAMPQVMEHLAAEGQRLRAADRSARLLQSAIQGVPYIPRL</sequence>
<feature type="compositionally biased region" description="Pro residues" evidence="1">
    <location>
        <begin position="11"/>
        <end position="25"/>
    </location>
</feature>
<reference evidence="3" key="1">
    <citation type="submission" date="2015-03" db="EMBL/GenBank/DDBJ databases">
        <title>Luteipulveratus halotolerans sp. nov., a novel actinobacterium (Dermacoccaceae) from Sarawak, Malaysia.</title>
        <authorList>
            <person name="Juboi H."/>
            <person name="Basik A."/>
            <person name="Shamsul S.S."/>
            <person name="Arnold P."/>
            <person name="Schmitt E.K."/>
            <person name="Sanglier J.-J."/>
            <person name="Yeo T."/>
        </authorList>
    </citation>
    <scope>NUCLEOTIDE SEQUENCE [LARGE SCALE GENOMIC DNA]</scope>
    <source>
        <strain evidence="3">C296001</strain>
    </source>
</reference>
<dbReference type="STRING" id="1631356.VV01_07365"/>
<keyword evidence="3" id="KW-1185">Reference proteome</keyword>
<dbReference type="AlphaFoldDB" id="A0A0L6CNI1"/>
<dbReference type="EMBL" id="LAIR01000002">
    <property type="protein sequence ID" value="KNX39282.1"/>
    <property type="molecule type" value="Genomic_DNA"/>
</dbReference>
<dbReference type="OrthoDB" id="4244911at2"/>
<name>A0A0L6CNI1_9MICO</name>
<gene>
    <name evidence="2" type="ORF">VV01_07365</name>
</gene>
<dbReference type="RefSeq" id="WP_050671788.1">
    <property type="nucleotide sequence ID" value="NZ_LAIR01000002.1"/>
</dbReference>
<evidence type="ECO:0000313" key="3">
    <source>
        <dbReference type="Proteomes" id="UP000037397"/>
    </source>
</evidence>
<feature type="compositionally biased region" description="Low complexity" evidence="1">
    <location>
        <begin position="1"/>
        <end position="10"/>
    </location>
</feature>